<feature type="compositionally biased region" description="Low complexity" evidence="10">
    <location>
        <begin position="295"/>
        <end position="312"/>
    </location>
</feature>
<evidence type="ECO:0000256" key="7">
    <source>
        <dbReference type="ARBA" id="ARBA00023157"/>
    </source>
</evidence>
<dbReference type="InterPro" id="IPR001254">
    <property type="entry name" value="Trypsin_dom"/>
</dbReference>
<keyword evidence="6" id="KW-0472">Membrane</keyword>
<dbReference type="STRING" id="7398.A0A1A9ZTA2"/>
<dbReference type="PROSITE" id="PS50068">
    <property type="entry name" value="LDLRA_2"/>
    <property type="match status" value="3"/>
</dbReference>
<dbReference type="AlphaFoldDB" id="A0A1A9ZTA2"/>
<dbReference type="InterPro" id="IPR035976">
    <property type="entry name" value="Sushi/SCR/CCP_sf"/>
</dbReference>
<keyword evidence="4" id="KW-0677">Repeat</keyword>
<dbReference type="SUPFAM" id="SSF57535">
    <property type="entry name" value="Complement control module/SCR domain"/>
    <property type="match status" value="1"/>
</dbReference>
<dbReference type="GO" id="GO:0012505">
    <property type="term" value="C:endomembrane system"/>
    <property type="evidence" value="ECO:0007669"/>
    <property type="project" value="UniProtKB-SubCell"/>
</dbReference>
<dbReference type="PROSITE" id="PS01209">
    <property type="entry name" value="LDLRA_1"/>
    <property type="match status" value="2"/>
</dbReference>
<evidence type="ECO:0000313" key="12">
    <source>
        <dbReference type="EnsemblMetazoa" id="GPAI024221-PA"/>
    </source>
</evidence>
<evidence type="ECO:0000256" key="5">
    <source>
        <dbReference type="ARBA" id="ARBA00022989"/>
    </source>
</evidence>
<feature type="compositionally biased region" description="Pro residues" evidence="10">
    <location>
        <begin position="234"/>
        <end position="275"/>
    </location>
</feature>
<name>A0A1A9ZTA2_GLOPL</name>
<feature type="disulfide bond" evidence="8">
    <location>
        <begin position="129"/>
        <end position="147"/>
    </location>
</feature>
<feature type="disulfide bond" evidence="8">
    <location>
        <begin position="163"/>
        <end position="175"/>
    </location>
</feature>
<evidence type="ECO:0000256" key="1">
    <source>
        <dbReference type="ARBA" id="ARBA00004167"/>
    </source>
</evidence>
<dbReference type="GO" id="GO:0006508">
    <property type="term" value="P:proteolysis"/>
    <property type="evidence" value="ECO:0007669"/>
    <property type="project" value="InterPro"/>
</dbReference>
<comment type="caution">
    <text evidence="9">Lacks conserved residue(s) required for the propagation of feature annotation.</text>
</comment>
<dbReference type="InterPro" id="IPR009003">
    <property type="entry name" value="Peptidase_S1_PA"/>
</dbReference>
<evidence type="ECO:0000256" key="6">
    <source>
        <dbReference type="ARBA" id="ARBA00023136"/>
    </source>
</evidence>
<dbReference type="CDD" id="cd00112">
    <property type="entry name" value="LDLa"/>
    <property type="match status" value="4"/>
</dbReference>
<keyword evidence="7 8" id="KW-1015">Disulfide bond</keyword>
<evidence type="ECO:0000313" key="13">
    <source>
        <dbReference type="Proteomes" id="UP000092445"/>
    </source>
</evidence>
<dbReference type="SUPFAM" id="SSF57424">
    <property type="entry name" value="LDL receptor-like module"/>
    <property type="match status" value="4"/>
</dbReference>
<dbReference type="InterPro" id="IPR043504">
    <property type="entry name" value="Peptidase_S1_PA_chymotrypsin"/>
</dbReference>
<protein>
    <recommendedName>
        <fullName evidence="11">Sushi domain-containing protein</fullName>
    </recommendedName>
</protein>
<dbReference type="GO" id="GO:0005886">
    <property type="term" value="C:plasma membrane"/>
    <property type="evidence" value="ECO:0007669"/>
    <property type="project" value="TreeGrafter"/>
</dbReference>
<evidence type="ECO:0000256" key="2">
    <source>
        <dbReference type="ARBA" id="ARBA00004308"/>
    </source>
</evidence>
<feature type="disulfide bond" evidence="8">
    <location>
        <begin position="170"/>
        <end position="188"/>
    </location>
</feature>
<feature type="region of interest" description="Disordered" evidence="10">
    <location>
        <begin position="193"/>
        <end position="312"/>
    </location>
</feature>
<evidence type="ECO:0000256" key="10">
    <source>
        <dbReference type="SAM" id="MobiDB-lite"/>
    </source>
</evidence>
<dbReference type="Gene3D" id="2.10.70.10">
    <property type="entry name" value="Complement Module, domain 1"/>
    <property type="match status" value="1"/>
</dbReference>
<dbReference type="Pfam" id="PF00084">
    <property type="entry name" value="Sushi"/>
    <property type="match status" value="1"/>
</dbReference>
<dbReference type="Pfam" id="PF00057">
    <property type="entry name" value="Ldl_recept_a"/>
    <property type="match status" value="4"/>
</dbReference>
<evidence type="ECO:0000259" key="11">
    <source>
        <dbReference type="PROSITE" id="PS50923"/>
    </source>
</evidence>
<dbReference type="PANTHER" id="PTHR24270">
    <property type="entry name" value="LOW-DENSITY LIPOPROTEIN RECEPTOR-RELATED"/>
    <property type="match status" value="1"/>
</dbReference>
<feature type="domain" description="Sushi" evidence="11">
    <location>
        <begin position="339"/>
        <end position="397"/>
    </location>
</feature>
<reference evidence="12" key="2">
    <citation type="submission" date="2020-05" db="UniProtKB">
        <authorList>
            <consortium name="EnsemblMetazoa"/>
        </authorList>
    </citation>
    <scope>IDENTIFICATION</scope>
    <source>
        <strain evidence="12">IAEA</strain>
    </source>
</reference>
<accession>A0A1A9ZTA2</accession>
<dbReference type="PRINTS" id="PR00261">
    <property type="entry name" value="LDLRECEPTOR"/>
</dbReference>
<dbReference type="PROSITE" id="PS50923">
    <property type="entry name" value="SUSHI"/>
    <property type="match status" value="1"/>
</dbReference>
<comment type="subcellular location">
    <subcellularLocation>
        <location evidence="2">Endomembrane system</location>
    </subcellularLocation>
    <subcellularLocation>
        <location evidence="1">Membrane</location>
        <topology evidence="1">Single-pass membrane protein</topology>
    </subcellularLocation>
</comment>
<dbReference type="Gene3D" id="2.40.10.10">
    <property type="entry name" value="Trypsin-like serine proteases"/>
    <property type="match status" value="1"/>
</dbReference>
<dbReference type="InterPro" id="IPR000436">
    <property type="entry name" value="Sushi_SCR_CCP_dom"/>
</dbReference>
<evidence type="ECO:0000256" key="9">
    <source>
        <dbReference type="PROSITE-ProRule" id="PRU00302"/>
    </source>
</evidence>
<dbReference type="InterPro" id="IPR023415">
    <property type="entry name" value="LDLR_class-A_CS"/>
</dbReference>
<keyword evidence="3" id="KW-0812">Transmembrane</keyword>
<dbReference type="InterPro" id="IPR050685">
    <property type="entry name" value="LDLR"/>
</dbReference>
<organism evidence="12 13">
    <name type="scientific">Glossina pallidipes</name>
    <name type="common">Tsetse fly</name>
    <dbReference type="NCBI Taxonomy" id="7398"/>
    <lineage>
        <taxon>Eukaryota</taxon>
        <taxon>Metazoa</taxon>
        <taxon>Ecdysozoa</taxon>
        <taxon>Arthropoda</taxon>
        <taxon>Hexapoda</taxon>
        <taxon>Insecta</taxon>
        <taxon>Pterygota</taxon>
        <taxon>Neoptera</taxon>
        <taxon>Endopterygota</taxon>
        <taxon>Diptera</taxon>
        <taxon>Brachycera</taxon>
        <taxon>Muscomorpha</taxon>
        <taxon>Hippoboscoidea</taxon>
        <taxon>Glossinidae</taxon>
        <taxon>Glossina</taxon>
    </lineage>
</organism>
<evidence type="ECO:0000256" key="4">
    <source>
        <dbReference type="ARBA" id="ARBA00022737"/>
    </source>
</evidence>
<dbReference type="CDD" id="cd00033">
    <property type="entry name" value="CCP"/>
    <property type="match status" value="1"/>
</dbReference>
<feature type="disulfide bond" evidence="8">
    <location>
        <begin position="70"/>
        <end position="82"/>
    </location>
</feature>
<dbReference type="GO" id="GO:0004252">
    <property type="term" value="F:serine-type endopeptidase activity"/>
    <property type="evidence" value="ECO:0007669"/>
    <property type="project" value="InterPro"/>
</dbReference>
<dbReference type="SUPFAM" id="SSF50494">
    <property type="entry name" value="Trypsin-like serine proteases"/>
    <property type="match status" value="1"/>
</dbReference>
<keyword evidence="5" id="KW-1133">Transmembrane helix</keyword>
<keyword evidence="13" id="KW-1185">Reference proteome</keyword>
<dbReference type="Pfam" id="PF00089">
    <property type="entry name" value="Trypsin"/>
    <property type="match status" value="1"/>
</dbReference>
<dbReference type="Gene3D" id="4.10.400.10">
    <property type="entry name" value="Low-density Lipoprotein Receptor"/>
    <property type="match status" value="4"/>
</dbReference>
<dbReference type="GO" id="GO:0016192">
    <property type="term" value="P:vesicle-mediated transport"/>
    <property type="evidence" value="ECO:0007669"/>
    <property type="project" value="UniProtKB-ARBA"/>
</dbReference>
<evidence type="ECO:0000256" key="8">
    <source>
        <dbReference type="PROSITE-ProRule" id="PRU00124"/>
    </source>
</evidence>
<feature type="compositionally biased region" description="Low complexity" evidence="10">
    <location>
        <begin position="276"/>
        <end position="288"/>
    </location>
</feature>
<keyword evidence="9" id="KW-0768">Sushi</keyword>
<dbReference type="Proteomes" id="UP000092445">
    <property type="component" value="Unassembled WGS sequence"/>
</dbReference>
<dbReference type="InterPro" id="IPR002172">
    <property type="entry name" value="LDrepeatLR_classA_rpt"/>
</dbReference>
<proteinExistence type="predicted"/>
<dbReference type="InterPro" id="IPR036055">
    <property type="entry name" value="LDL_receptor-like_sf"/>
</dbReference>
<dbReference type="SMART" id="SM00192">
    <property type="entry name" value="LDLa"/>
    <property type="match status" value="4"/>
</dbReference>
<dbReference type="VEuPathDB" id="VectorBase:GPAI024221"/>
<sequence>MSIKFHFIFMLIMKENINKNSAQLIDFDSMSNKWLCNSGELIDAEELCDGIVNCKDGSDETVRHCIDLNCPDFAFRCDYGACIARTYICDKKNDCADGSDETDLLCKQNTTELPEDVGDQCEPVFAFRCKSGECITVKYVCDGGQDCNDGSDETFDLCGLSICHSYAFRCAYGACVPISDKCNGVMDCADNSDEENDECDNQVNGNHEPSTTEDTNGDTDDQTYGPPTRRPSTRPTPPANIPPSGPPARPPPPTYAPPPGPPARPPPPTYAPPTPFFTRATPRPTLPTFAPPASTPGSVVNPPTTTSRTVRPPSILLDRDDYNYGIRCPVLKPGISAIVSCSYQNYNISCNHALRPQSHAYISCAPGYKIPRHHNYIPFITCQDDGKWNFPIFQCDPMCGELDDKEREKLVKPWDVTIFRKAIKEYVPACSGVIVSHKIVLTVMNCLTHDGRSFDVRVDHYKVVEGFYNATYKECDVLPVRKHSLENIVIYYESNSGDNRQLVVLVLEDHISFSDAIKPICLEPARSRIHNRLHRAESTEKLNLGLSVSIEDSRHYLVSLVANLYDDNNGLQVEHLCIQYFDTFIKRQIERYSDTVRSS</sequence>
<reference evidence="13" key="1">
    <citation type="submission" date="2014-03" db="EMBL/GenBank/DDBJ databases">
        <authorList>
            <person name="Aksoy S."/>
            <person name="Warren W."/>
            <person name="Wilson R.K."/>
        </authorList>
    </citation>
    <scope>NUCLEOTIDE SEQUENCE [LARGE SCALE GENOMIC DNA]</scope>
    <source>
        <strain evidence="13">IAEA</strain>
    </source>
</reference>
<feature type="disulfide bond" evidence="8">
    <location>
        <begin position="77"/>
        <end position="95"/>
    </location>
</feature>
<feature type="compositionally biased region" description="Polar residues" evidence="10">
    <location>
        <begin position="202"/>
        <end position="214"/>
    </location>
</feature>
<evidence type="ECO:0000256" key="3">
    <source>
        <dbReference type="ARBA" id="ARBA00022692"/>
    </source>
</evidence>
<dbReference type="EnsemblMetazoa" id="GPAI024221-RA">
    <property type="protein sequence ID" value="GPAI024221-PA"/>
    <property type="gene ID" value="GPAI024221"/>
</dbReference>